<sequence length="788" mass="86025">MPRTDSKNFFLNETHELSPEEKAGGGRLPKYTNISWSARSQRLFSSMEKLDSKLSASHDPLKEERYFVLAVPVPELEKESTDKRKAPDGTFAEETDFGGAHCKIFDRLGLDLLQVTSDGKAVVHADKLTFSQLSNRAARLPTLGVREQARWATIDSFDLPQPSLRVDDEWLHSLPQSELSDVIVELQPILRRREADEVMRAILALMNREGETLTANGADFSGRRWVRGRFTRASVRAVAKDFYSVQSLHAPLYSLAAAQRGTRATVTTGRSGQHPVVAADLPCVAVVDMGVPDSHIILSPYRRGQFYGQSVARQAIGNHGSLVASRVVFGDHSSHESIAGATPACSFYDAMIGSVPHFGNTFHDKAVIDALSGVRGAAPDVRVFNLSIGDHKTFSDFNETDLREKRLTLQDLDNFAFANDCVLVVAAGNSVPGTAPAPPYPEHLKDSRWALGPWASGFNTWICGSYVSRITSGGLVVHSGWPSAFTRIGPGLCNCPTPNFGAPGGNCDDAYRVGNNGHGVWGIAANGLGEDHCGSSHAAPILAREVAFTLRELQRYCVQGTTPFAVTAKAFLSLTATRTTEDAEVRELAGWTLGRGKASVQRLRSPATGSAVILWQGYIESSKDTVRVQLPIPKQWLASAEKPVLRLIVCSDPPVNEAAKNDWACRKTVARLHPSPDAKAVRAPRGGHYSYPLIDRTYDLQRHKPGESEEAPEDLWVLELSYEEIAPYVAAVEFDPRQRVAFAAELLDLSENPVDPQPMMQALPIAASMTRLSVTATPIRPPVIVRTL</sequence>
<dbReference type="InterPro" id="IPR036852">
    <property type="entry name" value="Peptidase_S8/S53_dom_sf"/>
</dbReference>
<reference evidence="3 4" key="1">
    <citation type="submission" date="2019-02" db="EMBL/GenBank/DDBJ databases">
        <title>Deep-cultivation of Planctomycetes and their phenomic and genomic characterization uncovers novel biology.</title>
        <authorList>
            <person name="Wiegand S."/>
            <person name="Jogler M."/>
            <person name="Boedeker C."/>
            <person name="Pinto D."/>
            <person name="Vollmers J."/>
            <person name="Rivas-Marin E."/>
            <person name="Kohn T."/>
            <person name="Peeters S.H."/>
            <person name="Heuer A."/>
            <person name="Rast P."/>
            <person name="Oberbeckmann S."/>
            <person name="Bunk B."/>
            <person name="Jeske O."/>
            <person name="Meyerdierks A."/>
            <person name="Storesund J.E."/>
            <person name="Kallscheuer N."/>
            <person name="Luecker S."/>
            <person name="Lage O.M."/>
            <person name="Pohl T."/>
            <person name="Merkel B.J."/>
            <person name="Hornburger P."/>
            <person name="Mueller R.-W."/>
            <person name="Bruemmer F."/>
            <person name="Labrenz M."/>
            <person name="Spormann A.M."/>
            <person name="Op den Camp H."/>
            <person name="Overmann J."/>
            <person name="Amann R."/>
            <person name="Jetten M.S.M."/>
            <person name="Mascher T."/>
            <person name="Medema M.H."/>
            <person name="Devos D.P."/>
            <person name="Kaster A.-K."/>
            <person name="Ovreas L."/>
            <person name="Rohde M."/>
            <person name="Galperin M.Y."/>
            <person name="Jogler C."/>
        </authorList>
    </citation>
    <scope>NUCLEOTIDE SEQUENCE [LARGE SCALE GENOMIC DNA]</scope>
    <source>
        <strain evidence="3 4">Pan44</strain>
    </source>
</reference>
<dbReference type="GO" id="GO:0006508">
    <property type="term" value="P:proteolysis"/>
    <property type="evidence" value="ECO:0007669"/>
    <property type="project" value="InterPro"/>
</dbReference>
<feature type="region of interest" description="Disordered" evidence="1">
    <location>
        <begin position="1"/>
        <end position="30"/>
    </location>
</feature>
<feature type="compositionally biased region" description="Basic and acidic residues" evidence="1">
    <location>
        <begin position="13"/>
        <end position="24"/>
    </location>
</feature>
<dbReference type="OrthoDB" id="9759014at2"/>
<dbReference type="KEGG" id="ccos:Pan44_40620"/>
<evidence type="ECO:0000313" key="3">
    <source>
        <dbReference type="EMBL" id="QDT56013.1"/>
    </source>
</evidence>
<dbReference type="InParanoid" id="A0A517SIQ4"/>
<dbReference type="Gene3D" id="3.40.50.200">
    <property type="entry name" value="Peptidase S8/S53 domain"/>
    <property type="match status" value="1"/>
</dbReference>
<name>A0A517SIQ4_9PLAN</name>
<organism evidence="3 4">
    <name type="scientific">Caulifigura coniformis</name>
    <dbReference type="NCBI Taxonomy" id="2527983"/>
    <lineage>
        <taxon>Bacteria</taxon>
        <taxon>Pseudomonadati</taxon>
        <taxon>Planctomycetota</taxon>
        <taxon>Planctomycetia</taxon>
        <taxon>Planctomycetales</taxon>
        <taxon>Planctomycetaceae</taxon>
        <taxon>Caulifigura</taxon>
    </lineage>
</organism>
<dbReference type="EMBL" id="CP036271">
    <property type="protein sequence ID" value="QDT56013.1"/>
    <property type="molecule type" value="Genomic_DNA"/>
</dbReference>
<dbReference type="Proteomes" id="UP000315700">
    <property type="component" value="Chromosome"/>
</dbReference>
<proteinExistence type="predicted"/>
<dbReference type="GO" id="GO:0004252">
    <property type="term" value="F:serine-type endopeptidase activity"/>
    <property type="evidence" value="ECO:0007669"/>
    <property type="project" value="InterPro"/>
</dbReference>
<dbReference type="InterPro" id="IPR000209">
    <property type="entry name" value="Peptidase_S8/S53_dom"/>
</dbReference>
<gene>
    <name evidence="3" type="ORF">Pan44_40620</name>
</gene>
<protein>
    <recommendedName>
        <fullName evidence="2">Peptidase S8/S53 domain-containing protein</fullName>
    </recommendedName>
</protein>
<dbReference type="Pfam" id="PF00082">
    <property type="entry name" value="Peptidase_S8"/>
    <property type="match status" value="1"/>
</dbReference>
<evidence type="ECO:0000256" key="1">
    <source>
        <dbReference type="SAM" id="MobiDB-lite"/>
    </source>
</evidence>
<accession>A0A517SIQ4</accession>
<keyword evidence="4" id="KW-1185">Reference proteome</keyword>
<dbReference type="SUPFAM" id="SSF52743">
    <property type="entry name" value="Subtilisin-like"/>
    <property type="match status" value="1"/>
</dbReference>
<evidence type="ECO:0000313" key="4">
    <source>
        <dbReference type="Proteomes" id="UP000315700"/>
    </source>
</evidence>
<dbReference type="AlphaFoldDB" id="A0A517SIQ4"/>
<evidence type="ECO:0000259" key="2">
    <source>
        <dbReference type="Pfam" id="PF00082"/>
    </source>
</evidence>
<feature type="domain" description="Peptidase S8/S53" evidence="2">
    <location>
        <begin position="283"/>
        <end position="591"/>
    </location>
</feature>